<gene>
    <name evidence="1" type="ORF">FA584_08645</name>
</gene>
<name>A0A6G9VV74_9BACT</name>
<organism evidence="1 2">
    <name type="scientific">Sulfurospirillum diekertiae</name>
    <dbReference type="NCBI Taxonomy" id="1854492"/>
    <lineage>
        <taxon>Bacteria</taxon>
        <taxon>Pseudomonadati</taxon>
        <taxon>Campylobacterota</taxon>
        <taxon>Epsilonproteobacteria</taxon>
        <taxon>Campylobacterales</taxon>
        <taxon>Sulfurospirillaceae</taxon>
        <taxon>Sulfurospirillum</taxon>
    </lineage>
</organism>
<dbReference type="Proteomes" id="UP000502831">
    <property type="component" value="Chromosome"/>
</dbReference>
<dbReference type="AlphaFoldDB" id="A0A6G9VV74"/>
<sequence>MKTVVDIVVITLTSPLHVGIYENNQLIKTFETTDQTSEALPLLFEEVLKVYQPVRLFFARGPGSFMAIKITYIFLKTLSIALKIPLLACDGFVFNQSRPIRAMRSLYFIKEAHEIVTKRLDDPIEQPFTLPEVLDETLFNDNVEPLYMLPAV</sequence>
<dbReference type="SUPFAM" id="SSF53067">
    <property type="entry name" value="Actin-like ATPase domain"/>
    <property type="match status" value="1"/>
</dbReference>
<reference evidence="1 2" key="1">
    <citation type="journal article" date="2017" name="Environ. Sci. Technol.">
        <title>Organohalide Respiration with Chlorinated Ethenes under Low pH Conditions.</title>
        <authorList>
            <person name="Yang Y."/>
            <person name="Capiro N.L."/>
            <person name="Marcet T.F."/>
            <person name="Yan J."/>
            <person name="Pennell K.D."/>
            <person name="Loffler F.E."/>
        </authorList>
    </citation>
    <scope>NUCLEOTIDE SEQUENCE [LARGE SCALE GENOMIC DNA]</scope>
    <source>
        <strain evidence="1 2">ACSDCE</strain>
    </source>
</reference>
<dbReference type="InterPro" id="IPR043129">
    <property type="entry name" value="ATPase_NBD"/>
</dbReference>
<accession>A0A6G9VV74</accession>
<protein>
    <submittedName>
        <fullName evidence="1">Uncharacterized protein</fullName>
    </submittedName>
</protein>
<evidence type="ECO:0000313" key="2">
    <source>
        <dbReference type="Proteomes" id="UP000502831"/>
    </source>
</evidence>
<dbReference type="EMBL" id="CP039734">
    <property type="protein sequence ID" value="QIR76272.1"/>
    <property type="molecule type" value="Genomic_DNA"/>
</dbReference>
<proteinExistence type="predicted"/>
<dbReference type="Gene3D" id="3.30.420.40">
    <property type="match status" value="1"/>
</dbReference>
<evidence type="ECO:0000313" key="1">
    <source>
        <dbReference type="EMBL" id="QIR76272.1"/>
    </source>
</evidence>